<keyword evidence="11" id="KW-1185">Reference proteome</keyword>
<dbReference type="PIRSF" id="PIRSF023956">
    <property type="entry name" value="Thiopurine_S-methyltransferase"/>
    <property type="match status" value="1"/>
</dbReference>
<dbReference type="PATRIC" id="fig|717774.3.peg.1279"/>
<dbReference type="HAMAP" id="MF_00812">
    <property type="entry name" value="Thiopur_methtran"/>
    <property type="match status" value="1"/>
</dbReference>
<protein>
    <recommendedName>
        <fullName evidence="4 9">Thiopurine S-methyltransferase</fullName>
        <ecNumber evidence="4 9">2.1.1.67</ecNumber>
    </recommendedName>
    <alternativeName>
        <fullName evidence="9">Thiopurine methyltransferase</fullName>
    </alternativeName>
</protein>
<dbReference type="Pfam" id="PF05724">
    <property type="entry name" value="TPMT"/>
    <property type="match status" value="1"/>
</dbReference>
<dbReference type="GO" id="GO:0032259">
    <property type="term" value="P:methylation"/>
    <property type="evidence" value="ECO:0007669"/>
    <property type="project" value="UniProtKB-KW"/>
</dbReference>
<evidence type="ECO:0000256" key="9">
    <source>
        <dbReference type="HAMAP-Rule" id="MF_00812"/>
    </source>
</evidence>
<evidence type="ECO:0000256" key="4">
    <source>
        <dbReference type="ARBA" id="ARBA00011905"/>
    </source>
</evidence>
<feature type="binding site" evidence="9">
    <location>
        <position position="44"/>
    </location>
    <ligand>
        <name>S-adenosyl-L-methionine</name>
        <dbReference type="ChEBI" id="CHEBI:59789"/>
    </ligand>
</feature>
<comment type="similarity">
    <text evidence="3 9">Belongs to the class I-like SAM-binding methyltransferase superfamily. TPMT family.</text>
</comment>
<dbReference type="eggNOG" id="COG0500">
    <property type="taxonomic scope" value="Bacteria"/>
</dbReference>
<dbReference type="InterPro" id="IPR025835">
    <property type="entry name" value="Thiopurine_S-MeTrfase"/>
</dbReference>
<dbReference type="RefSeq" id="WP_013660409.1">
    <property type="nucleotide sequence ID" value="NC_015276.1"/>
</dbReference>
<evidence type="ECO:0000256" key="2">
    <source>
        <dbReference type="ARBA" id="ARBA00004496"/>
    </source>
</evidence>
<evidence type="ECO:0000313" key="10">
    <source>
        <dbReference type="EMBL" id="ADZ90504.1"/>
    </source>
</evidence>
<dbReference type="AlphaFoldDB" id="F2JUT9"/>
<evidence type="ECO:0000256" key="1">
    <source>
        <dbReference type="ARBA" id="ARBA00000903"/>
    </source>
</evidence>
<feature type="binding site" evidence="9">
    <location>
        <position position="121"/>
    </location>
    <ligand>
        <name>S-adenosyl-L-methionine</name>
        <dbReference type="ChEBI" id="CHEBI:59789"/>
    </ligand>
</feature>
<accession>F2JUT9</accession>
<comment type="subcellular location">
    <subcellularLocation>
        <location evidence="2 9">Cytoplasm</location>
    </subcellularLocation>
</comment>
<proteinExistence type="inferred from homology"/>
<dbReference type="FunFam" id="3.40.50.150:FF:000101">
    <property type="entry name" value="Thiopurine S-methyltransferase"/>
    <property type="match status" value="1"/>
</dbReference>
<evidence type="ECO:0000256" key="7">
    <source>
        <dbReference type="ARBA" id="ARBA00022679"/>
    </source>
</evidence>
<reference evidence="10 11" key="1">
    <citation type="journal article" date="2012" name="Stand. Genomic Sci.">
        <title>Complete genome sequence of the melanogenic marine bacterium Marinomonas mediterranea type strain (MMB-1(T)).</title>
        <authorList>
            <person name="Lucas-Elio P."/>
            <person name="Goodwin L."/>
            <person name="Woyke T."/>
            <person name="Pitluck S."/>
            <person name="Nolan M."/>
            <person name="Kyrpides N.C."/>
            <person name="Detter J.C."/>
            <person name="Copeland A."/>
            <person name="Teshima H."/>
            <person name="Bruce D."/>
            <person name="Detter C."/>
            <person name="Tapia R."/>
            <person name="Han S."/>
            <person name="Land M.L."/>
            <person name="Ivanova N."/>
            <person name="Mikhailova N."/>
            <person name="Johnston A.W."/>
            <person name="Sanchez-Amat A."/>
        </authorList>
    </citation>
    <scope>NUCLEOTIDE SEQUENCE [LARGE SCALE GENOMIC DNA]</scope>
    <source>
        <strain evidence="11">ATCC 700492 / JCM 21426 / NBRC 103028 / MMB-1</strain>
    </source>
</reference>
<keyword evidence="5 9" id="KW-0963">Cytoplasm</keyword>
<gene>
    <name evidence="9" type="primary">tpm</name>
    <name evidence="10" type="ordered locus">Marme_1231</name>
</gene>
<sequence length="215" mass="24629">MITNEFWLDRWNTGRIGFHENEVNQSLIQYWPNLPLGSRVLVPLCGKSNDLIWLVEQGYDVTGVELSSLAVVEFFGDNDLAYTTEQTAYGKLHSANEMTLRVFEGDIFDFDGKVFDACYDRAAMVAMPSTLRQSYVEKVSACLREDAHILMISLHHDGNIDTPPFSVSDDDVASLWQRNIHKIASEDLVQTNSRYKESEYAYFEESVWRVLPDEL</sequence>
<evidence type="ECO:0000256" key="3">
    <source>
        <dbReference type="ARBA" id="ARBA00008145"/>
    </source>
</evidence>
<dbReference type="OrthoDB" id="9778208at2"/>
<keyword evidence="8 9" id="KW-0949">S-adenosyl-L-methionine</keyword>
<feature type="binding site" evidence="9">
    <location>
        <position position="65"/>
    </location>
    <ligand>
        <name>S-adenosyl-L-methionine</name>
        <dbReference type="ChEBI" id="CHEBI:59789"/>
    </ligand>
</feature>
<dbReference type="Proteomes" id="UP000001062">
    <property type="component" value="Chromosome"/>
</dbReference>
<dbReference type="GO" id="GO:0008119">
    <property type="term" value="F:thiopurine S-methyltransferase activity"/>
    <property type="evidence" value="ECO:0007669"/>
    <property type="project" value="UniProtKB-UniRule"/>
</dbReference>
<dbReference type="STRING" id="717774.Marme_1231"/>
<dbReference type="HOGENOM" id="CLU_085515_1_0_6"/>
<name>F2JUT9_MARM1</name>
<evidence type="ECO:0000313" key="11">
    <source>
        <dbReference type="Proteomes" id="UP000001062"/>
    </source>
</evidence>
<feature type="binding site" evidence="9">
    <location>
        <position position="11"/>
    </location>
    <ligand>
        <name>S-adenosyl-L-methionine</name>
        <dbReference type="ChEBI" id="CHEBI:59789"/>
    </ligand>
</feature>
<dbReference type="GO" id="GO:0005737">
    <property type="term" value="C:cytoplasm"/>
    <property type="evidence" value="ECO:0007669"/>
    <property type="project" value="UniProtKB-SubCell"/>
</dbReference>
<dbReference type="PROSITE" id="PS51585">
    <property type="entry name" value="SAM_MT_TPMT"/>
    <property type="match status" value="1"/>
</dbReference>
<dbReference type="EMBL" id="CP002583">
    <property type="protein sequence ID" value="ADZ90504.1"/>
    <property type="molecule type" value="Genomic_DNA"/>
</dbReference>
<evidence type="ECO:0000256" key="5">
    <source>
        <dbReference type="ARBA" id="ARBA00022490"/>
    </source>
</evidence>
<dbReference type="EC" id="2.1.1.67" evidence="4 9"/>
<dbReference type="PANTHER" id="PTHR10259:SF11">
    <property type="entry name" value="THIOPURINE S-METHYLTRANSFERASE"/>
    <property type="match status" value="1"/>
</dbReference>
<dbReference type="PANTHER" id="PTHR10259">
    <property type="entry name" value="THIOPURINE S-METHYLTRANSFERASE"/>
    <property type="match status" value="1"/>
</dbReference>
<dbReference type="SUPFAM" id="SSF53335">
    <property type="entry name" value="S-adenosyl-L-methionine-dependent methyltransferases"/>
    <property type="match status" value="1"/>
</dbReference>
<dbReference type="InterPro" id="IPR029063">
    <property type="entry name" value="SAM-dependent_MTases_sf"/>
</dbReference>
<evidence type="ECO:0000256" key="6">
    <source>
        <dbReference type="ARBA" id="ARBA00022603"/>
    </source>
</evidence>
<dbReference type="KEGG" id="mme:Marme_1231"/>
<comment type="catalytic activity">
    <reaction evidence="1 9">
        <text>S-adenosyl-L-methionine + a thiopurine = S-adenosyl-L-homocysteine + a thiopurine S-methylether.</text>
        <dbReference type="EC" id="2.1.1.67"/>
    </reaction>
</comment>
<organism evidence="10 11">
    <name type="scientific">Marinomonas mediterranea (strain ATCC 700492 / JCM 21426 / NBRC 103028 / MMB-1)</name>
    <dbReference type="NCBI Taxonomy" id="717774"/>
    <lineage>
        <taxon>Bacteria</taxon>
        <taxon>Pseudomonadati</taxon>
        <taxon>Pseudomonadota</taxon>
        <taxon>Gammaproteobacteria</taxon>
        <taxon>Oceanospirillales</taxon>
        <taxon>Oceanospirillaceae</taxon>
        <taxon>Marinomonas</taxon>
    </lineage>
</organism>
<dbReference type="InterPro" id="IPR008854">
    <property type="entry name" value="TPMT"/>
</dbReference>
<keyword evidence="6 9" id="KW-0489">Methyltransferase</keyword>
<dbReference type="Gene3D" id="3.40.50.150">
    <property type="entry name" value="Vaccinia Virus protein VP39"/>
    <property type="match status" value="1"/>
</dbReference>
<evidence type="ECO:0000256" key="8">
    <source>
        <dbReference type="ARBA" id="ARBA00022691"/>
    </source>
</evidence>
<keyword evidence="7 9" id="KW-0808">Transferase</keyword>